<feature type="region of interest" description="Disordered" evidence="1">
    <location>
        <begin position="363"/>
        <end position="387"/>
    </location>
</feature>
<evidence type="ECO:0000256" key="1">
    <source>
        <dbReference type="SAM" id="MobiDB-lite"/>
    </source>
</evidence>
<feature type="domain" description="DUF7580" evidence="2">
    <location>
        <begin position="403"/>
        <end position="626"/>
    </location>
</feature>
<dbReference type="STRING" id="341454.A0A4S2MZH6"/>
<dbReference type="PANTHER" id="PTHR35186">
    <property type="entry name" value="ANK_REP_REGION DOMAIN-CONTAINING PROTEIN"/>
    <property type="match status" value="1"/>
</dbReference>
<gene>
    <name evidence="3" type="ORF">EX30DRAFT_215677</name>
</gene>
<name>A0A4S2MZH6_9PEZI</name>
<feature type="compositionally biased region" description="Low complexity" evidence="1">
    <location>
        <begin position="363"/>
        <end position="383"/>
    </location>
</feature>
<sequence>MSGLELAGVVLGVFPLVVSGMRFYYEGCEKIKEMRHYREVLKEFIRECDMESAKFINTCENLFEDIAPEHVSELTSPSGAPAIWKSESIQSRLRARLKGNCVQQFADAAERIMAILENMKLKFTHDDGPPNKSSVKKLRKVFNLALLEDYRKTQISSLRKLNADLYQLVNAAILTPPPPSQGALKLKSSNIAGYYKRIRDQAASVYGAVKEKLQPPSCECPNTHVVGMRLEVWKDGKNSFEGLRGLGGMGALGIMEGQGIKFTLAFTLDEAEQGKAEWRETELECIEAEEDSHLDFFNDGGALSPKSALAPHIKEKRTDSGYFSMVSSTAELEPPPPYRERVDSFSLHAPTRGSRLKSVSFSVSPASSPSLSHPLSRSPSKSKFTCPTPPISSPLPNQSPLITNLCNILNIHSSHHTSPYSSISPLGFLLSPQPLPHKHILYPPRPLPPSHPYTTTLHALLSRTSRRSISTEDRLLLGIKLANSVLSLHETKWLKDAWSTKDIVFLSANKAGTGPLLERPLVKQAIKRKRCSKKGKEGLGRDDEDPGYGGRRGSRTGPAGDRKQSSASSSLVQFRNRSLFALGIALIELWYNTPFESLRQDVEEELREGAENNTPYSESESSESEDEFALSQPNTTSRTEEQSLQISEVTPLDAALHIVHSEWLAKDAGRLYGDVVRRCVLGMDVGCCSWENEEFRRMCVETVLAPLEENFRAFRGEL</sequence>
<keyword evidence="4" id="KW-1185">Reference proteome</keyword>
<evidence type="ECO:0000259" key="2">
    <source>
        <dbReference type="Pfam" id="PF24476"/>
    </source>
</evidence>
<dbReference type="OrthoDB" id="3565018at2759"/>
<dbReference type="AlphaFoldDB" id="A0A4S2MZH6"/>
<evidence type="ECO:0000313" key="4">
    <source>
        <dbReference type="Proteomes" id="UP000298138"/>
    </source>
</evidence>
<protein>
    <recommendedName>
        <fullName evidence="2">DUF7580 domain-containing protein</fullName>
    </recommendedName>
</protein>
<dbReference type="EMBL" id="ML220116">
    <property type="protein sequence ID" value="TGZ82117.1"/>
    <property type="molecule type" value="Genomic_DNA"/>
</dbReference>
<dbReference type="Proteomes" id="UP000298138">
    <property type="component" value="Unassembled WGS sequence"/>
</dbReference>
<feature type="region of interest" description="Disordered" evidence="1">
    <location>
        <begin position="604"/>
        <end position="644"/>
    </location>
</feature>
<evidence type="ECO:0000313" key="3">
    <source>
        <dbReference type="EMBL" id="TGZ82117.1"/>
    </source>
</evidence>
<dbReference type="InterPro" id="IPR056002">
    <property type="entry name" value="DUF7580"/>
</dbReference>
<dbReference type="PANTHER" id="PTHR35186:SF4">
    <property type="entry name" value="PRION-INHIBITION AND PROPAGATION HELO DOMAIN-CONTAINING PROTEIN"/>
    <property type="match status" value="1"/>
</dbReference>
<dbReference type="Pfam" id="PF24476">
    <property type="entry name" value="DUF7580"/>
    <property type="match status" value="1"/>
</dbReference>
<reference evidence="3 4" key="1">
    <citation type="submission" date="2019-04" db="EMBL/GenBank/DDBJ databases">
        <title>Comparative genomics and transcriptomics to analyze fruiting body development in filamentous ascomycetes.</title>
        <authorList>
            <consortium name="DOE Joint Genome Institute"/>
            <person name="Lutkenhaus R."/>
            <person name="Traeger S."/>
            <person name="Breuer J."/>
            <person name="Kuo A."/>
            <person name="Lipzen A."/>
            <person name="Pangilinan J."/>
            <person name="Dilworth D."/>
            <person name="Sandor L."/>
            <person name="Poggeler S."/>
            <person name="Barry K."/>
            <person name="Grigoriev I.V."/>
            <person name="Nowrousian M."/>
        </authorList>
    </citation>
    <scope>NUCLEOTIDE SEQUENCE [LARGE SCALE GENOMIC DNA]</scope>
    <source>
        <strain evidence="3 4">CBS 389.68</strain>
    </source>
</reference>
<organism evidence="3 4">
    <name type="scientific">Ascodesmis nigricans</name>
    <dbReference type="NCBI Taxonomy" id="341454"/>
    <lineage>
        <taxon>Eukaryota</taxon>
        <taxon>Fungi</taxon>
        <taxon>Dikarya</taxon>
        <taxon>Ascomycota</taxon>
        <taxon>Pezizomycotina</taxon>
        <taxon>Pezizomycetes</taxon>
        <taxon>Pezizales</taxon>
        <taxon>Ascodesmidaceae</taxon>
        <taxon>Ascodesmis</taxon>
    </lineage>
</organism>
<dbReference type="InParanoid" id="A0A4S2MZH6"/>
<feature type="region of interest" description="Disordered" evidence="1">
    <location>
        <begin position="528"/>
        <end position="568"/>
    </location>
</feature>
<proteinExistence type="predicted"/>
<feature type="compositionally biased region" description="Polar residues" evidence="1">
    <location>
        <begin position="631"/>
        <end position="644"/>
    </location>
</feature>
<accession>A0A4S2MZH6</accession>